<feature type="region of interest" description="Disordered" evidence="1">
    <location>
        <begin position="95"/>
        <end position="120"/>
    </location>
</feature>
<keyword evidence="2" id="KW-0472">Membrane</keyword>
<keyword evidence="4" id="KW-1185">Reference proteome</keyword>
<reference evidence="4" key="1">
    <citation type="journal article" date="2019" name="Int. J. Syst. Evol. Microbiol.">
        <title>The Global Catalogue of Microorganisms (GCM) 10K type strain sequencing project: providing services to taxonomists for standard genome sequencing and annotation.</title>
        <authorList>
            <consortium name="The Broad Institute Genomics Platform"/>
            <consortium name="The Broad Institute Genome Sequencing Center for Infectious Disease"/>
            <person name="Wu L."/>
            <person name="Ma J."/>
        </authorList>
    </citation>
    <scope>NUCLEOTIDE SEQUENCE [LARGE SCALE GENOMIC DNA]</scope>
    <source>
        <strain evidence="4">CCUG 60529</strain>
    </source>
</reference>
<gene>
    <name evidence="3" type="ORF">ACFQ0I_01685</name>
</gene>
<keyword evidence="2" id="KW-0812">Transmembrane</keyword>
<organism evidence="3 4">
    <name type="scientific">Mariniflexile aquimaris</name>
    <dbReference type="NCBI Taxonomy" id="881009"/>
    <lineage>
        <taxon>Bacteria</taxon>
        <taxon>Pseudomonadati</taxon>
        <taxon>Bacteroidota</taxon>
        <taxon>Flavobacteriia</taxon>
        <taxon>Flavobacteriales</taxon>
        <taxon>Flavobacteriaceae</taxon>
        <taxon>Mariniflexile</taxon>
    </lineage>
</organism>
<evidence type="ECO:0000313" key="4">
    <source>
        <dbReference type="Proteomes" id="UP001597011"/>
    </source>
</evidence>
<evidence type="ECO:0000256" key="2">
    <source>
        <dbReference type="SAM" id="Phobius"/>
    </source>
</evidence>
<evidence type="ECO:0008006" key="5">
    <source>
        <dbReference type="Google" id="ProtNLM"/>
    </source>
</evidence>
<feature type="transmembrane region" description="Helical" evidence="2">
    <location>
        <begin position="9"/>
        <end position="29"/>
    </location>
</feature>
<keyword evidence="2" id="KW-1133">Transmembrane helix</keyword>
<protein>
    <recommendedName>
        <fullName evidence="5">TonB family protein</fullName>
    </recommendedName>
</protein>
<dbReference type="RefSeq" id="WP_379938772.1">
    <property type="nucleotide sequence ID" value="NZ_JBHTIB010000002.1"/>
</dbReference>
<comment type="caution">
    <text evidence="3">The sequence shown here is derived from an EMBL/GenBank/DDBJ whole genome shotgun (WGS) entry which is preliminary data.</text>
</comment>
<accession>A0ABW3BN66</accession>
<dbReference type="Proteomes" id="UP001597011">
    <property type="component" value="Unassembled WGS sequence"/>
</dbReference>
<dbReference type="EMBL" id="JBHTIB010000002">
    <property type="protein sequence ID" value="MFD0834460.1"/>
    <property type="molecule type" value="Genomic_DNA"/>
</dbReference>
<name>A0ABW3BN66_9FLAO</name>
<evidence type="ECO:0000313" key="3">
    <source>
        <dbReference type="EMBL" id="MFD0834460.1"/>
    </source>
</evidence>
<proteinExistence type="predicted"/>
<sequence length="240" mass="26419">MHLSDQHKALLITLLLSGTVLLVVFNLTLKTGEDLAAESYYEIIPEKDISPEEAKILEALEKFNASKAETNSAFNETEKNNQYAQAYQKIEPPEDYVPATSEENDGTDESSNSIGENKPLKPAVNKEQLSSFSKVNELLKNQQNAGVNTKSTISFSLVKRTKVFIPIPVYLCEVDGKIVINITVNSKGDVINTYLNNSSTSSNACLIETALKYAKESRFSADATKDSQLGSITFNFIGKH</sequence>
<evidence type="ECO:0000256" key="1">
    <source>
        <dbReference type="SAM" id="MobiDB-lite"/>
    </source>
</evidence>